<dbReference type="Proteomes" id="UP001242045">
    <property type="component" value="Unassembled WGS sequence"/>
</dbReference>
<proteinExistence type="predicted"/>
<sequence>MTAAASTFIAGQGAERPLMVRIRPHRMECWEYEGTRAQLEAESVIPASTRWPEGAGVQTFEVGRYRYQLCRTRPEGMKGPKKLWSTGDWWSLRCELIDGPDQATLRILEKQRALAAEIYLQSPAGQREWEARWNRQWKAQKDKAFQAFTSTLFPQQKKPSRNPKSGLPQGVQMVGGRDNA</sequence>
<feature type="region of interest" description="Disordered" evidence="1">
    <location>
        <begin position="151"/>
        <end position="180"/>
    </location>
</feature>
<evidence type="ECO:0000313" key="2">
    <source>
        <dbReference type="EMBL" id="MDP9892583.1"/>
    </source>
</evidence>
<name>A0AAW8CVM2_9BURK</name>
<reference evidence="2" key="1">
    <citation type="submission" date="2023-07" db="EMBL/GenBank/DDBJ databases">
        <title>Sorghum-associated microbial communities from plants grown in Nebraska, USA.</title>
        <authorList>
            <person name="Schachtman D."/>
        </authorList>
    </citation>
    <scope>NUCLEOTIDE SEQUENCE</scope>
    <source>
        <strain evidence="2">DS3754</strain>
    </source>
</reference>
<dbReference type="RefSeq" id="WP_307684439.1">
    <property type="nucleotide sequence ID" value="NZ_JAUSRD010000003.1"/>
</dbReference>
<evidence type="ECO:0000313" key="3">
    <source>
        <dbReference type="Proteomes" id="UP001242045"/>
    </source>
</evidence>
<gene>
    <name evidence="2" type="ORF">J2W31_001688</name>
</gene>
<evidence type="ECO:0008006" key="4">
    <source>
        <dbReference type="Google" id="ProtNLM"/>
    </source>
</evidence>
<accession>A0AAW8CVM2</accession>
<dbReference type="AlphaFoldDB" id="A0AAW8CVM2"/>
<comment type="caution">
    <text evidence="2">The sequence shown here is derived from an EMBL/GenBank/DDBJ whole genome shotgun (WGS) entry which is preliminary data.</text>
</comment>
<organism evidence="2 3">
    <name type="scientific">Variovorax boronicumulans</name>
    <dbReference type="NCBI Taxonomy" id="436515"/>
    <lineage>
        <taxon>Bacteria</taxon>
        <taxon>Pseudomonadati</taxon>
        <taxon>Pseudomonadota</taxon>
        <taxon>Betaproteobacteria</taxon>
        <taxon>Burkholderiales</taxon>
        <taxon>Comamonadaceae</taxon>
        <taxon>Variovorax</taxon>
    </lineage>
</organism>
<evidence type="ECO:0000256" key="1">
    <source>
        <dbReference type="SAM" id="MobiDB-lite"/>
    </source>
</evidence>
<protein>
    <recommendedName>
        <fullName evidence="4">Transposase</fullName>
    </recommendedName>
</protein>
<dbReference type="EMBL" id="JAUSRD010000003">
    <property type="protein sequence ID" value="MDP9892583.1"/>
    <property type="molecule type" value="Genomic_DNA"/>
</dbReference>